<dbReference type="AlphaFoldDB" id="A0A517YVI7"/>
<keyword evidence="2" id="KW-0805">Transcription regulation</keyword>
<dbReference type="Pfam" id="PF04542">
    <property type="entry name" value="Sigma70_r2"/>
    <property type="match status" value="1"/>
</dbReference>
<dbReference type="Pfam" id="PF08281">
    <property type="entry name" value="Sigma70_r4_2"/>
    <property type="match status" value="1"/>
</dbReference>
<dbReference type="EMBL" id="CP036425">
    <property type="protein sequence ID" value="QDU34192.1"/>
    <property type="molecule type" value="Genomic_DNA"/>
</dbReference>
<evidence type="ECO:0000256" key="2">
    <source>
        <dbReference type="ARBA" id="ARBA00023015"/>
    </source>
</evidence>
<name>A0A517YVI7_9BACT</name>
<dbReference type="InterPro" id="IPR007627">
    <property type="entry name" value="RNA_pol_sigma70_r2"/>
</dbReference>
<dbReference type="InterPro" id="IPR036388">
    <property type="entry name" value="WH-like_DNA-bd_sf"/>
</dbReference>
<evidence type="ECO:0000256" key="4">
    <source>
        <dbReference type="ARBA" id="ARBA00023163"/>
    </source>
</evidence>
<accession>A0A517YVI7</accession>
<dbReference type="InterPro" id="IPR014284">
    <property type="entry name" value="RNA_pol_sigma-70_dom"/>
</dbReference>
<dbReference type="GO" id="GO:0006352">
    <property type="term" value="P:DNA-templated transcription initiation"/>
    <property type="evidence" value="ECO:0007669"/>
    <property type="project" value="InterPro"/>
</dbReference>
<evidence type="ECO:0000259" key="5">
    <source>
        <dbReference type="Pfam" id="PF04542"/>
    </source>
</evidence>
<dbReference type="InterPro" id="IPR013325">
    <property type="entry name" value="RNA_pol_sigma_r2"/>
</dbReference>
<dbReference type="PANTHER" id="PTHR43133">
    <property type="entry name" value="RNA POLYMERASE ECF-TYPE SIGMA FACTO"/>
    <property type="match status" value="1"/>
</dbReference>
<dbReference type="PANTHER" id="PTHR43133:SF51">
    <property type="entry name" value="RNA POLYMERASE SIGMA FACTOR"/>
    <property type="match status" value="1"/>
</dbReference>
<keyword evidence="4" id="KW-0804">Transcription</keyword>
<comment type="similarity">
    <text evidence="1">Belongs to the sigma-70 factor family. ECF subfamily.</text>
</comment>
<evidence type="ECO:0000259" key="6">
    <source>
        <dbReference type="Pfam" id="PF08281"/>
    </source>
</evidence>
<dbReference type="Proteomes" id="UP000317369">
    <property type="component" value="Chromosome"/>
</dbReference>
<proteinExistence type="inferred from homology"/>
<protein>
    <submittedName>
        <fullName evidence="7">ECF RNA polymerase sigma factor SigW</fullName>
    </submittedName>
</protein>
<evidence type="ECO:0000313" key="7">
    <source>
        <dbReference type="EMBL" id="QDU34192.1"/>
    </source>
</evidence>
<dbReference type="KEGG" id="pcor:KS4_22550"/>
<reference evidence="7 8" key="1">
    <citation type="submission" date="2019-02" db="EMBL/GenBank/DDBJ databases">
        <title>Deep-cultivation of Planctomycetes and their phenomic and genomic characterization uncovers novel biology.</title>
        <authorList>
            <person name="Wiegand S."/>
            <person name="Jogler M."/>
            <person name="Boedeker C."/>
            <person name="Pinto D."/>
            <person name="Vollmers J."/>
            <person name="Rivas-Marin E."/>
            <person name="Kohn T."/>
            <person name="Peeters S.H."/>
            <person name="Heuer A."/>
            <person name="Rast P."/>
            <person name="Oberbeckmann S."/>
            <person name="Bunk B."/>
            <person name="Jeske O."/>
            <person name="Meyerdierks A."/>
            <person name="Storesund J.E."/>
            <person name="Kallscheuer N."/>
            <person name="Luecker S."/>
            <person name="Lage O.M."/>
            <person name="Pohl T."/>
            <person name="Merkel B.J."/>
            <person name="Hornburger P."/>
            <person name="Mueller R.-W."/>
            <person name="Bruemmer F."/>
            <person name="Labrenz M."/>
            <person name="Spormann A.M."/>
            <person name="Op den Camp H."/>
            <person name="Overmann J."/>
            <person name="Amann R."/>
            <person name="Jetten M.S.M."/>
            <person name="Mascher T."/>
            <person name="Medema M.H."/>
            <person name="Devos D.P."/>
            <person name="Kaster A.-K."/>
            <person name="Ovreas L."/>
            <person name="Rohde M."/>
            <person name="Galperin M.Y."/>
            <person name="Jogler C."/>
        </authorList>
    </citation>
    <scope>NUCLEOTIDE SEQUENCE [LARGE SCALE GENOMIC DNA]</scope>
    <source>
        <strain evidence="7 8">KS4</strain>
    </source>
</reference>
<gene>
    <name evidence="7" type="primary">sigW_4</name>
    <name evidence="7" type="ORF">KS4_22550</name>
</gene>
<dbReference type="Gene3D" id="1.10.1740.10">
    <property type="match status" value="1"/>
</dbReference>
<dbReference type="OrthoDB" id="9782703at2"/>
<dbReference type="GO" id="GO:0016987">
    <property type="term" value="F:sigma factor activity"/>
    <property type="evidence" value="ECO:0007669"/>
    <property type="project" value="UniProtKB-KW"/>
</dbReference>
<keyword evidence="3" id="KW-0731">Sigma factor</keyword>
<sequence>MADLTCQIHPILSSRQTLQQDRQTQMSNTLPFTTEVEHKAKDDSILGSVSTSVMCDVEDEAELVQRSIRGSREAMCVLIELYQDIWYRFCIVQLRDIELAKDAAQETAIRFIQRLNRFQGNSQLKTWSLGIAVNVCREMRRRRKRGDMQRVEAEMLEAKDHLTGAYGNQAIEQKEMITLMFDHVNILPARQREAVLLRYFEELSIIQIAEAMGCSTGTVKSSLHKAIKKLRKMMKVKP</sequence>
<dbReference type="CDD" id="cd06171">
    <property type="entry name" value="Sigma70_r4"/>
    <property type="match status" value="1"/>
</dbReference>
<dbReference type="InterPro" id="IPR013249">
    <property type="entry name" value="RNA_pol_sigma70_r4_t2"/>
</dbReference>
<dbReference type="InterPro" id="IPR039425">
    <property type="entry name" value="RNA_pol_sigma-70-like"/>
</dbReference>
<dbReference type="GO" id="GO:0003677">
    <property type="term" value="F:DNA binding"/>
    <property type="evidence" value="ECO:0007669"/>
    <property type="project" value="InterPro"/>
</dbReference>
<feature type="domain" description="RNA polymerase sigma factor 70 region 4 type 2" evidence="6">
    <location>
        <begin position="186"/>
        <end position="230"/>
    </location>
</feature>
<feature type="domain" description="RNA polymerase sigma-70 region 2" evidence="5">
    <location>
        <begin position="78"/>
        <end position="145"/>
    </location>
</feature>
<evidence type="ECO:0000256" key="1">
    <source>
        <dbReference type="ARBA" id="ARBA00010641"/>
    </source>
</evidence>
<dbReference type="NCBIfam" id="TIGR02937">
    <property type="entry name" value="sigma70-ECF"/>
    <property type="match status" value="1"/>
</dbReference>
<dbReference type="Gene3D" id="1.10.10.10">
    <property type="entry name" value="Winged helix-like DNA-binding domain superfamily/Winged helix DNA-binding domain"/>
    <property type="match status" value="1"/>
</dbReference>
<dbReference type="SUPFAM" id="SSF88946">
    <property type="entry name" value="Sigma2 domain of RNA polymerase sigma factors"/>
    <property type="match status" value="1"/>
</dbReference>
<dbReference type="InterPro" id="IPR013324">
    <property type="entry name" value="RNA_pol_sigma_r3/r4-like"/>
</dbReference>
<evidence type="ECO:0000256" key="3">
    <source>
        <dbReference type="ARBA" id="ARBA00023082"/>
    </source>
</evidence>
<evidence type="ECO:0000313" key="8">
    <source>
        <dbReference type="Proteomes" id="UP000317369"/>
    </source>
</evidence>
<keyword evidence="8" id="KW-1185">Reference proteome</keyword>
<dbReference type="SUPFAM" id="SSF88659">
    <property type="entry name" value="Sigma3 and sigma4 domains of RNA polymerase sigma factors"/>
    <property type="match status" value="1"/>
</dbReference>
<organism evidence="7 8">
    <name type="scientific">Poriferisphaera corsica</name>
    <dbReference type="NCBI Taxonomy" id="2528020"/>
    <lineage>
        <taxon>Bacteria</taxon>
        <taxon>Pseudomonadati</taxon>
        <taxon>Planctomycetota</taxon>
        <taxon>Phycisphaerae</taxon>
        <taxon>Phycisphaerales</taxon>
        <taxon>Phycisphaeraceae</taxon>
        <taxon>Poriferisphaera</taxon>
    </lineage>
</organism>
<dbReference type="RefSeq" id="WP_145077838.1">
    <property type="nucleotide sequence ID" value="NZ_CP036425.1"/>
</dbReference>